<keyword evidence="3" id="KW-0547">Nucleotide-binding</keyword>
<evidence type="ECO:0000256" key="2">
    <source>
        <dbReference type="ARBA" id="ARBA00022737"/>
    </source>
</evidence>
<evidence type="ECO:0000256" key="4">
    <source>
        <dbReference type="ARBA" id="ARBA00022821"/>
    </source>
</evidence>
<dbReference type="CDD" id="cd14798">
    <property type="entry name" value="RX-CC_like"/>
    <property type="match status" value="1"/>
</dbReference>
<evidence type="ECO:0000259" key="7">
    <source>
        <dbReference type="Pfam" id="PF00931"/>
    </source>
</evidence>
<organism evidence="12">
    <name type="scientific">Fagus sylvatica</name>
    <name type="common">Beechnut</name>
    <dbReference type="NCBI Taxonomy" id="28930"/>
    <lineage>
        <taxon>Eukaryota</taxon>
        <taxon>Viridiplantae</taxon>
        <taxon>Streptophyta</taxon>
        <taxon>Embryophyta</taxon>
        <taxon>Tracheophyta</taxon>
        <taxon>Spermatophyta</taxon>
        <taxon>Magnoliopsida</taxon>
        <taxon>eudicotyledons</taxon>
        <taxon>Gunneridae</taxon>
        <taxon>Pentapetalae</taxon>
        <taxon>rosids</taxon>
        <taxon>fabids</taxon>
        <taxon>Fagales</taxon>
        <taxon>Fagaceae</taxon>
        <taxon>Fagus</taxon>
    </lineage>
</organism>
<evidence type="ECO:0000256" key="6">
    <source>
        <dbReference type="SAM" id="Coils"/>
    </source>
</evidence>
<dbReference type="InterPro" id="IPR036388">
    <property type="entry name" value="WH-like_DNA-bd_sf"/>
</dbReference>
<dbReference type="GO" id="GO:0006952">
    <property type="term" value="P:defense response"/>
    <property type="evidence" value="ECO:0007669"/>
    <property type="project" value="UniProtKB-KW"/>
</dbReference>
<evidence type="ECO:0000259" key="8">
    <source>
        <dbReference type="Pfam" id="PF18052"/>
    </source>
</evidence>
<dbReference type="Pfam" id="PF23559">
    <property type="entry name" value="WHD_DRP"/>
    <property type="match status" value="1"/>
</dbReference>
<accession>A0A2N9HPM3</accession>
<sequence>MADILLSALVNTVVGNLNSSVLKEIESAWGLRSELDNLRSTLSTIDAVLQDAEEKQWNDKPVRNWLGKLKDVAYDADDVLDEFATEALIRKVEREKRALSKVRRFFTLPNRLIFRMKMAHNLKNVRDKLEAISKEKSSLHLREGVINMELNNSERRQTFSLVNESEIYGRGEEKEKMIQALLTNESDNLAIYAVWGMGGLGKTTLAQLVYNDLRVEKHFEMRIWVCVSDDFQITRLIKAIIESIDGRASDLSELDPLQKSLQEKLRGRKFLVVLDDVWNEDEVKWDGLKSVLWCGAKGSKVIVTTRIEKIALKMATLPIYHIGGLSEDDSWSLFKGRAFGKERAEKKLELESIGKEIVKKCGGVPLAIKALGSLMCLKGKKNEWLSVKESQIWDLPAGENSILPALRLSYHHLGPHMRQCFAYCCLFPKDAKLERDNLIQLWMALDFIPSRRPLELYDVGLDIFNELVWRSFFQDVEEESLGYITCKMHDLMHDLAQSIMELECLSVEPGKEVKVPDRIRHMSFPMYFFQNTSWNEDVRKVRSLRTCIGASSSSKKHLLFVSKQKSLRVWQFLNQTRTKMPFSSIKHVRYLNLSGSYFSVLSESITRLLNLQTLKLDDCVCLKKLPNGMKHMKKLTYLGLTNCSGLTRMSEGMGQLTCLQSLSCFIVGKDDGYQISELKGLNLRGKLCIKDLDNVRNLEQAKNADLIGKQNLHSLSLVWQSNNMSHVSEHVEDVLDGLQPHLNLKVLCISNYRGSKFPTWIQDLLLQDLVEISLDYCGRCELLPPLGKLRFLKVLAITGMGGVKYLGNEFHGDSAISFPSLTTFRLTSMCDLEDWTTVDGRESYPRLSKLRISWCPKLVELPIIPSITSLHIEGSNAMLIRSVRDLTSLSSLVIEDINELSVLPDGLLQNHKTLKLLHISRLPNLKELTNQLDNLSALKDFHLIHCDKLESLPDGLQNLHSLQELYICSCDNLLSFPMNGLRGLSSLRMLQIFSHRKLSSLSEGIQYLTALEDLIIVACSELTSLPEGIQHLTALRSLQILYCDKLTSLPEGIRHLTALRSLQILSCNSLSSLPKQIGSLRSLSFLDIEGCSNLMSIPDELQNLTALKRLDIRRCPYLERRCKKDSGEDWHKITHIPDINIYSE</sequence>
<feature type="domain" description="R13L1/DRL21-like LRR repeat region" evidence="11">
    <location>
        <begin position="675"/>
        <end position="800"/>
    </location>
</feature>
<feature type="coiled-coil region" evidence="6">
    <location>
        <begin position="115"/>
        <end position="142"/>
    </location>
</feature>
<dbReference type="InterPro" id="IPR041118">
    <property type="entry name" value="Rx_N"/>
</dbReference>
<dbReference type="InterPro" id="IPR032675">
    <property type="entry name" value="LRR_dom_sf"/>
</dbReference>
<dbReference type="InterPro" id="IPR002182">
    <property type="entry name" value="NB-ARC"/>
</dbReference>
<keyword evidence="5" id="KW-0067">ATP-binding</keyword>
<feature type="domain" description="Disease resistance N-terminal" evidence="8">
    <location>
        <begin position="10"/>
        <end position="97"/>
    </location>
</feature>
<gene>
    <name evidence="12" type="ORF">FSB_LOCUS41797</name>
</gene>
<dbReference type="InterPro" id="IPR055414">
    <property type="entry name" value="LRR_R13L4/SHOC2-like"/>
</dbReference>
<dbReference type="Pfam" id="PF23598">
    <property type="entry name" value="LRR_14"/>
    <property type="match status" value="1"/>
</dbReference>
<dbReference type="Gene3D" id="1.20.5.4130">
    <property type="match status" value="1"/>
</dbReference>
<dbReference type="Gene3D" id="1.10.10.10">
    <property type="entry name" value="Winged helix-like DNA-binding domain superfamily/Winged helix DNA-binding domain"/>
    <property type="match status" value="1"/>
</dbReference>
<keyword evidence="2" id="KW-0677">Repeat</keyword>
<dbReference type="Gene3D" id="3.80.10.10">
    <property type="entry name" value="Ribonuclease Inhibitor"/>
    <property type="match status" value="3"/>
</dbReference>
<dbReference type="Pfam" id="PF00931">
    <property type="entry name" value="NB-ARC"/>
    <property type="match status" value="1"/>
</dbReference>
<keyword evidence="4" id="KW-0611">Plant defense</keyword>
<feature type="domain" description="Disease resistance R13L4/SHOC-2-like LRR" evidence="10">
    <location>
        <begin position="1021"/>
        <end position="1142"/>
    </location>
</feature>
<protein>
    <recommendedName>
        <fullName evidence="13">Rx N-terminal domain-containing protein</fullName>
    </recommendedName>
</protein>
<dbReference type="GO" id="GO:0051707">
    <property type="term" value="P:response to other organism"/>
    <property type="evidence" value="ECO:0007669"/>
    <property type="project" value="UniProtKB-ARBA"/>
</dbReference>
<evidence type="ECO:0000259" key="10">
    <source>
        <dbReference type="Pfam" id="PF23598"/>
    </source>
</evidence>
<name>A0A2N9HPM3_FAGSY</name>
<dbReference type="InterPro" id="IPR058922">
    <property type="entry name" value="WHD_DRP"/>
</dbReference>
<dbReference type="Pfam" id="PF18052">
    <property type="entry name" value="Rx_N"/>
    <property type="match status" value="1"/>
</dbReference>
<evidence type="ECO:0008006" key="13">
    <source>
        <dbReference type="Google" id="ProtNLM"/>
    </source>
</evidence>
<dbReference type="InterPro" id="IPR056789">
    <property type="entry name" value="LRR_R13L1-DRL21"/>
</dbReference>
<dbReference type="Gene3D" id="3.40.50.300">
    <property type="entry name" value="P-loop containing nucleotide triphosphate hydrolases"/>
    <property type="match status" value="1"/>
</dbReference>
<evidence type="ECO:0000256" key="3">
    <source>
        <dbReference type="ARBA" id="ARBA00022741"/>
    </source>
</evidence>
<dbReference type="Pfam" id="PF25019">
    <property type="entry name" value="LRR_R13L1-DRL21"/>
    <property type="match status" value="1"/>
</dbReference>
<dbReference type="FunFam" id="1.10.10.10:FF:000322">
    <property type="entry name" value="Probable disease resistance protein At1g63360"/>
    <property type="match status" value="1"/>
</dbReference>
<dbReference type="PANTHER" id="PTHR36766">
    <property type="entry name" value="PLANT BROAD-SPECTRUM MILDEW RESISTANCE PROTEIN RPW8"/>
    <property type="match status" value="1"/>
</dbReference>
<dbReference type="InterPro" id="IPR027417">
    <property type="entry name" value="P-loop_NTPase"/>
</dbReference>
<dbReference type="AlphaFoldDB" id="A0A2N9HPM3"/>
<dbReference type="SUPFAM" id="SSF52058">
    <property type="entry name" value="L domain-like"/>
    <property type="match status" value="2"/>
</dbReference>
<feature type="domain" description="NB-ARC" evidence="7">
    <location>
        <begin position="173"/>
        <end position="342"/>
    </location>
</feature>
<dbReference type="GO" id="GO:0005524">
    <property type="term" value="F:ATP binding"/>
    <property type="evidence" value="ECO:0007669"/>
    <property type="project" value="UniProtKB-KW"/>
</dbReference>
<reference evidence="12" key="1">
    <citation type="submission" date="2018-02" db="EMBL/GenBank/DDBJ databases">
        <authorList>
            <person name="Cohen D.B."/>
            <person name="Kent A.D."/>
        </authorList>
    </citation>
    <scope>NUCLEOTIDE SEQUENCE</scope>
</reference>
<dbReference type="PANTHER" id="PTHR36766:SF47">
    <property type="entry name" value="NB-ARC DOMAIN-CONTAINING PROTEIN"/>
    <property type="match status" value="1"/>
</dbReference>
<keyword evidence="1" id="KW-0433">Leucine-rich repeat</keyword>
<dbReference type="InterPro" id="IPR038005">
    <property type="entry name" value="RX-like_CC"/>
</dbReference>
<evidence type="ECO:0000259" key="11">
    <source>
        <dbReference type="Pfam" id="PF25019"/>
    </source>
</evidence>
<dbReference type="Gene3D" id="1.10.8.430">
    <property type="entry name" value="Helical domain of apoptotic protease-activating factors"/>
    <property type="match status" value="1"/>
</dbReference>
<dbReference type="SUPFAM" id="SSF52540">
    <property type="entry name" value="P-loop containing nucleoside triphosphate hydrolases"/>
    <property type="match status" value="1"/>
</dbReference>
<keyword evidence="6" id="KW-0175">Coiled coil</keyword>
<evidence type="ECO:0000256" key="5">
    <source>
        <dbReference type="ARBA" id="ARBA00022840"/>
    </source>
</evidence>
<feature type="domain" description="Disease resistance protein winged helix" evidence="9">
    <location>
        <begin position="426"/>
        <end position="496"/>
    </location>
</feature>
<evidence type="ECO:0000256" key="1">
    <source>
        <dbReference type="ARBA" id="ARBA00022614"/>
    </source>
</evidence>
<evidence type="ECO:0000313" key="12">
    <source>
        <dbReference type="EMBL" id="SPD13915.1"/>
    </source>
</evidence>
<dbReference type="GO" id="GO:0043531">
    <property type="term" value="F:ADP binding"/>
    <property type="evidence" value="ECO:0007669"/>
    <property type="project" value="InterPro"/>
</dbReference>
<dbReference type="EMBL" id="OIVN01003846">
    <property type="protein sequence ID" value="SPD13915.1"/>
    <property type="molecule type" value="Genomic_DNA"/>
</dbReference>
<dbReference type="PRINTS" id="PR00364">
    <property type="entry name" value="DISEASERSIST"/>
</dbReference>
<proteinExistence type="predicted"/>
<evidence type="ECO:0000259" key="9">
    <source>
        <dbReference type="Pfam" id="PF23559"/>
    </source>
</evidence>
<dbReference type="FunFam" id="3.40.50.300:FF:001091">
    <property type="entry name" value="Probable disease resistance protein At1g61300"/>
    <property type="match status" value="1"/>
</dbReference>
<dbReference type="InterPro" id="IPR042197">
    <property type="entry name" value="Apaf_helical"/>
</dbReference>